<dbReference type="AlphaFoldDB" id="A0AAU8N553"/>
<dbReference type="InterPro" id="IPR025591">
    <property type="entry name" value="RloB"/>
</dbReference>
<sequence length="197" mass="22321">MGRGRLARGRASRQQRRAILVVTNGRRTEKAYLDRLKQKVGRSITLTTRFINGDPQSVIKELRGPRSDLDSFDEAWIVVDHDGMDRSDFLRACGELSRKKRPVHGVVSVPCFEVWLAAHYCQVFNYQDQHDAQRHYARIARVRRGGEKFLPEDFPWDAVADAAQRCRLAGVPEPGLDTQGPCPSTTMPHLMRGLGLL</sequence>
<dbReference type="Pfam" id="PF13707">
    <property type="entry name" value="RloB"/>
    <property type="match status" value="1"/>
</dbReference>
<evidence type="ECO:0000313" key="1">
    <source>
        <dbReference type="EMBL" id="XCP82510.1"/>
    </source>
</evidence>
<dbReference type="RefSeq" id="WP_366180750.1">
    <property type="nucleotide sequence ID" value="NZ_CP159989.1"/>
</dbReference>
<protein>
    <submittedName>
        <fullName evidence="1">RloB family protein</fullName>
    </submittedName>
</protein>
<accession>A0AAU8N553</accession>
<reference evidence="1" key="1">
    <citation type="submission" date="2024-05" db="EMBL/GenBank/DDBJ databases">
        <title>Draft genome assemblies of 36 bacteria isolated from hibernating arctic ground squirrels.</title>
        <authorList>
            <person name="McKee H."/>
            <person name="Mullen L."/>
            <person name="Drown D.M."/>
            <person name="Duddleston K.N."/>
        </authorList>
    </citation>
    <scope>NUCLEOTIDE SEQUENCE</scope>
    <source>
        <strain evidence="1">AR004</strain>
    </source>
</reference>
<gene>
    <name evidence="1" type="ORF">ABXS69_00885</name>
</gene>
<dbReference type="EMBL" id="CP159989">
    <property type="protein sequence ID" value="XCP82510.1"/>
    <property type="molecule type" value="Genomic_DNA"/>
</dbReference>
<proteinExistence type="predicted"/>
<name>A0AAU8N553_9ACTO</name>
<organism evidence="1">
    <name type="scientific">Actinomyces timonensis</name>
    <dbReference type="NCBI Taxonomy" id="1288391"/>
    <lineage>
        <taxon>Bacteria</taxon>
        <taxon>Bacillati</taxon>
        <taxon>Actinomycetota</taxon>
        <taxon>Actinomycetes</taxon>
        <taxon>Actinomycetales</taxon>
        <taxon>Actinomycetaceae</taxon>
        <taxon>Actinomyces</taxon>
    </lineage>
</organism>